<dbReference type="RefSeq" id="WP_141328693.1">
    <property type="nucleotide sequence ID" value="NZ_BJNT01000005.1"/>
</dbReference>
<dbReference type="SUPFAM" id="SSF53041">
    <property type="entry name" value="Resolvase-like"/>
    <property type="match status" value="1"/>
</dbReference>
<dbReference type="Pfam" id="PF00239">
    <property type="entry name" value="Resolvase"/>
    <property type="match status" value="1"/>
</dbReference>
<evidence type="ECO:0000313" key="5">
    <source>
        <dbReference type="Proteomes" id="UP000319986"/>
    </source>
</evidence>
<evidence type="ECO:0000259" key="3">
    <source>
        <dbReference type="SMART" id="SM00857"/>
    </source>
</evidence>
<reference evidence="4 5" key="1">
    <citation type="submission" date="2019-06" db="EMBL/GenBank/DDBJ databases">
        <title>Whole genome shotgun sequence of Corynebacterium variabile NBRC 15286.</title>
        <authorList>
            <person name="Hosoyama A."/>
            <person name="Uohara A."/>
            <person name="Ohji S."/>
            <person name="Ichikawa N."/>
        </authorList>
    </citation>
    <scope>NUCLEOTIDE SEQUENCE [LARGE SCALE GENOMIC DNA]</scope>
    <source>
        <strain evidence="4 5">NBRC 15286</strain>
    </source>
</reference>
<keyword evidence="1" id="KW-0238">DNA-binding</keyword>
<name>A0A4Y4C1V5_9CORY</name>
<organism evidence="4 5">
    <name type="scientific">Corynebacterium variabile</name>
    <dbReference type="NCBI Taxonomy" id="1727"/>
    <lineage>
        <taxon>Bacteria</taxon>
        <taxon>Bacillati</taxon>
        <taxon>Actinomycetota</taxon>
        <taxon>Actinomycetes</taxon>
        <taxon>Mycobacteriales</taxon>
        <taxon>Corynebacteriaceae</taxon>
        <taxon>Corynebacterium</taxon>
    </lineage>
</organism>
<dbReference type="SMART" id="SM00857">
    <property type="entry name" value="Resolvase"/>
    <property type="match status" value="1"/>
</dbReference>
<dbReference type="InterPro" id="IPR050639">
    <property type="entry name" value="SSR_resolvase"/>
</dbReference>
<gene>
    <name evidence="4" type="ORF">CVA01_07280</name>
</gene>
<dbReference type="PANTHER" id="PTHR30461">
    <property type="entry name" value="DNA-INVERTASE FROM LAMBDOID PROPHAGE"/>
    <property type="match status" value="1"/>
</dbReference>
<dbReference type="InterPro" id="IPR036162">
    <property type="entry name" value="Resolvase-like_N_sf"/>
</dbReference>
<sequence length="232" mass="25805">MGKIKTLGYVRLSRKEESSWSVKNQVKEIKQYNSAAVIYVDDGVSGKDNLVSGDGAWSDLWKEFLKEPQNSEIVVCHLDRLGRRKGKILSMSEDVFDFGGSILDLSSNMRYDSSDDFSKQVGFTFSALMSDAYRQEIARKSKIAQDSLKDAGLFFGPVPKLSKKDCDEIRDLHNRGLGLRSIGKVVRTKNSKGVWVNTGPAVVRKVLDGVYVPREAFLAHNAAVRAGLRGVR</sequence>
<dbReference type="Gene3D" id="3.40.50.1390">
    <property type="entry name" value="Resolvase, N-terminal catalytic domain"/>
    <property type="match status" value="1"/>
</dbReference>
<dbReference type="EMBL" id="BJNT01000005">
    <property type="protein sequence ID" value="GEC85414.1"/>
    <property type="molecule type" value="Genomic_DNA"/>
</dbReference>
<evidence type="ECO:0000313" key="4">
    <source>
        <dbReference type="EMBL" id="GEC85414.1"/>
    </source>
</evidence>
<dbReference type="InterPro" id="IPR006119">
    <property type="entry name" value="Resolv_N"/>
</dbReference>
<keyword evidence="2" id="KW-0233">DNA recombination</keyword>
<dbReference type="GeneID" id="82886882"/>
<evidence type="ECO:0000256" key="1">
    <source>
        <dbReference type="ARBA" id="ARBA00023125"/>
    </source>
</evidence>
<dbReference type="GO" id="GO:0003677">
    <property type="term" value="F:DNA binding"/>
    <property type="evidence" value="ECO:0007669"/>
    <property type="project" value="UniProtKB-KW"/>
</dbReference>
<comment type="caution">
    <text evidence="4">The sequence shown here is derived from an EMBL/GenBank/DDBJ whole genome shotgun (WGS) entry which is preliminary data.</text>
</comment>
<accession>A0A4Y4C1V5</accession>
<dbReference type="Proteomes" id="UP000319986">
    <property type="component" value="Unassembled WGS sequence"/>
</dbReference>
<dbReference type="GO" id="GO:0000150">
    <property type="term" value="F:DNA strand exchange activity"/>
    <property type="evidence" value="ECO:0007669"/>
    <property type="project" value="InterPro"/>
</dbReference>
<protein>
    <recommendedName>
        <fullName evidence="3">Resolvase/invertase-type recombinase catalytic domain-containing protein</fullName>
    </recommendedName>
</protein>
<dbReference type="PANTHER" id="PTHR30461:SF2">
    <property type="entry name" value="SERINE RECOMBINASE PINE-RELATED"/>
    <property type="match status" value="1"/>
</dbReference>
<proteinExistence type="predicted"/>
<evidence type="ECO:0000256" key="2">
    <source>
        <dbReference type="ARBA" id="ARBA00023172"/>
    </source>
</evidence>
<dbReference type="AlphaFoldDB" id="A0A4Y4C1V5"/>
<feature type="domain" description="Resolvase/invertase-type recombinase catalytic" evidence="3">
    <location>
        <begin position="6"/>
        <end position="154"/>
    </location>
</feature>